<evidence type="ECO:0000256" key="1">
    <source>
        <dbReference type="SAM" id="MobiDB-lite"/>
    </source>
</evidence>
<dbReference type="Proteomes" id="UP000654075">
    <property type="component" value="Unassembled WGS sequence"/>
</dbReference>
<feature type="compositionally biased region" description="Polar residues" evidence="1">
    <location>
        <begin position="60"/>
        <end position="70"/>
    </location>
</feature>
<organism evidence="2 3">
    <name type="scientific">Polarella glacialis</name>
    <name type="common">Dinoflagellate</name>
    <dbReference type="NCBI Taxonomy" id="89957"/>
    <lineage>
        <taxon>Eukaryota</taxon>
        <taxon>Sar</taxon>
        <taxon>Alveolata</taxon>
        <taxon>Dinophyceae</taxon>
        <taxon>Suessiales</taxon>
        <taxon>Suessiaceae</taxon>
        <taxon>Polarella</taxon>
    </lineage>
</organism>
<gene>
    <name evidence="2" type="ORF">PGLA1383_LOCUS41444</name>
</gene>
<feature type="non-terminal residue" evidence="2">
    <location>
        <position position="1"/>
    </location>
</feature>
<evidence type="ECO:0000313" key="3">
    <source>
        <dbReference type="Proteomes" id="UP000654075"/>
    </source>
</evidence>
<evidence type="ECO:0000313" key="2">
    <source>
        <dbReference type="EMBL" id="CAE8624301.1"/>
    </source>
</evidence>
<comment type="caution">
    <text evidence="2">The sequence shown here is derived from an EMBL/GenBank/DDBJ whole genome shotgun (WGS) entry which is preliminary data.</text>
</comment>
<dbReference type="EMBL" id="CAJNNV010028354">
    <property type="protein sequence ID" value="CAE8624301.1"/>
    <property type="molecule type" value="Genomic_DNA"/>
</dbReference>
<name>A0A813GH64_POLGL</name>
<reference evidence="2" key="1">
    <citation type="submission" date="2021-02" db="EMBL/GenBank/DDBJ databases">
        <authorList>
            <person name="Dougan E. K."/>
            <person name="Rhodes N."/>
            <person name="Thang M."/>
            <person name="Chan C."/>
        </authorList>
    </citation>
    <scope>NUCLEOTIDE SEQUENCE</scope>
</reference>
<accession>A0A813GH64</accession>
<feature type="region of interest" description="Disordered" evidence="1">
    <location>
        <begin position="56"/>
        <end position="81"/>
    </location>
</feature>
<protein>
    <submittedName>
        <fullName evidence="2">Uncharacterized protein</fullName>
    </submittedName>
</protein>
<proteinExistence type="predicted"/>
<keyword evidence="3" id="KW-1185">Reference proteome</keyword>
<dbReference type="AlphaFoldDB" id="A0A813GH64"/>
<sequence>AAAEAWAAEMGAAFLEELVENSEELSIAIGLKPLEKRRLQRQGAEVASKLVQWRPPLGTSRPSVKATQHQVPDHGVPGEQMVQAPEPQAVPVPGLLGFGASVPTGLPGSKALKRF</sequence>